<dbReference type="EMBL" id="OW240920">
    <property type="protein sequence ID" value="CAH2316498.1"/>
    <property type="molecule type" value="Genomic_DNA"/>
</dbReference>
<organism evidence="1 2">
    <name type="scientific">Pelobates cultripes</name>
    <name type="common">Western spadefoot toad</name>
    <dbReference type="NCBI Taxonomy" id="61616"/>
    <lineage>
        <taxon>Eukaryota</taxon>
        <taxon>Metazoa</taxon>
        <taxon>Chordata</taxon>
        <taxon>Craniata</taxon>
        <taxon>Vertebrata</taxon>
        <taxon>Euteleostomi</taxon>
        <taxon>Amphibia</taxon>
        <taxon>Batrachia</taxon>
        <taxon>Anura</taxon>
        <taxon>Pelobatoidea</taxon>
        <taxon>Pelobatidae</taxon>
        <taxon>Pelobates</taxon>
    </lineage>
</organism>
<dbReference type="Proteomes" id="UP001295444">
    <property type="component" value="Chromosome 09"/>
</dbReference>
<evidence type="ECO:0000313" key="2">
    <source>
        <dbReference type="Proteomes" id="UP001295444"/>
    </source>
</evidence>
<reference evidence="1" key="1">
    <citation type="submission" date="2022-03" db="EMBL/GenBank/DDBJ databases">
        <authorList>
            <person name="Alioto T."/>
            <person name="Alioto T."/>
            <person name="Gomez Garrido J."/>
        </authorList>
    </citation>
    <scope>NUCLEOTIDE SEQUENCE</scope>
</reference>
<protein>
    <submittedName>
        <fullName evidence="1">Uncharacterized protein</fullName>
    </submittedName>
</protein>
<evidence type="ECO:0000313" key="1">
    <source>
        <dbReference type="EMBL" id="CAH2316498.1"/>
    </source>
</evidence>
<keyword evidence="2" id="KW-1185">Reference proteome</keyword>
<dbReference type="AlphaFoldDB" id="A0AAD1WPX2"/>
<name>A0AAD1WPX2_PELCU</name>
<sequence length="264" mass="29962">MPLHWAETAAWGARCHLIQLRYLSSGKPDLPQDTRGSHLHNCHPCTRVAPAVRLKHPTTFNVGEAPVAEATAVNGATTPATKQDIHNLFAHFKDLFTAELNLVKIEMQAIINRHQASEEHKINLKQDMQAQAESLQHLQTLHSQLTTRVDLLEDRGWQKNVNISGVADSIPTDELPQFIRCLIATVLPAKFAKQFVYDWLCQISKSSEAPNNDPRDIIICYLTYAEKHWLLYVLRGKIPTPIRIPYDYLLSRSDQSDTLMEEID</sequence>
<gene>
    <name evidence="1" type="ORF">PECUL_23A040935</name>
</gene>
<accession>A0AAD1WPX2</accession>
<proteinExistence type="predicted"/>